<protein>
    <recommendedName>
        <fullName evidence="4">homocysteine desulfhydrase</fullName>
        <ecNumber evidence="4">4.4.1.2</ecNumber>
    </recommendedName>
    <alternativeName>
        <fullName evidence="5">Homocysteine desulfhydrase</fullName>
    </alternativeName>
</protein>
<dbReference type="PIRSF" id="PIRSF001434">
    <property type="entry name" value="CGS"/>
    <property type="match status" value="1"/>
</dbReference>
<dbReference type="Gene3D" id="3.90.1150.10">
    <property type="entry name" value="Aspartate Aminotransferase, domain 1"/>
    <property type="match status" value="1"/>
</dbReference>
<evidence type="ECO:0000256" key="2">
    <source>
        <dbReference type="ARBA" id="ARBA00009077"/>
    </source>
</evidence>
<dbReference type="InterPro" id="IPR015421">
    <property type="entry name" value="PyrdxlP-dep_Trfase_major"/>
</dbReference>
<comment type="catalytic activity">
    <reaction evidence="7">
        <text>L-methionine + H2O = methanethiol + 2-oxobutanoate + NH4(+)</text>
        <dbReference type="Rhea" id="RHEA:23800"/>
        <dbReference type="ChEBI" id="CHEBI:15377"/>
        <dbReference type="ChEBI" id="CHEBI:16007"/>
        <dbReference type="ChEBI" id="CHEBI:16763"/>
        <dbReference type="ChEBI" id="CHEBI:28938"/>
        <dbReference type="ChEBI" id="CHEBI:57844"/>
        <dbReference type="EC" id="4.4.1.11"/>
    </reaction>
    <physiologicalReaction direction="left-to-right" evidence="7">
        <dbReference type="Rhea" id="RHEA:23801"/>
    </physiologicalReaction>
</comment>
<dbReference type="Pfam" id="PF01053">
    <property type="entry name" value="Cys_Met_Meta_PP"/>
    <property type="match status" value="1"/>
</dbReference>
<evidence type="ECO:0000256" key="3">
    <source>
        <dbReference type="ARBA" id="ARBA00022898"/>
    </source>
</evidence>
<evidence type="ECO:0000256" key="6">
    <source>
        <dbReference type="ARBA" id="ARBA00048780"/>
    </source>
</evidence>
<keyword evidence="11" id="KW-1185">Reference proteome</keyword>
<dbReference type="FunFam" id="3.40.640.10:FF:000046">
    <property type="entry name" value="Cystathionine gamma-lyase"/>
    <property type="match status" value="1"/>
</dbReference>
<dbReference type="GO" id="GO:0005737">
    <property type="term" value="C:cytoplasm"/>
    <property type="evidence" value="ECO:0007669"/>
    <property type="project" value="TreeGrafter"/>
</dbReference>
<comment type="caution">
    <text evidence="10">The sequence shown here is derived from an EMBL/GenBank/DDBJ whole genome shotgun (WGS) entry which is preliminary data.</text>
</comment>
<dbReference type="EC" id="4.4.1.2" evidence="4"/>
<dbReference type="InterPro" id="IPR054542">
    <property type="entry name" value="Cys_met_metab_PP"/>
</dbReference>
<dbReference type="InterPro" id="IPR000277">
    <property type="entry name" value="Cys/Met-Metab_PyrdxlP-dep_enz"/>
</dbReference>
<gene>
    <name evidence="10" type="ORF">ATL39_2834</name>
</gene>
<keyword evidence="3 8" id="KW-0663">Pyridoxal phosphate</keyword>
<evidence type="ECO:0000256" key="9">
    <source>
        <dbReference type="RuleBase" id="RU362118"/>
    </source>
</evidence>
<evidence type="ECO:0000313" key="11">
    <source>
        <dbReference type="Proteomes" id="UP000285120"/>
    </source>
</evidence>
<feature type="modified residue" description="N6-(pyridoxal phosphate)lysine" evidence="8">
    <location>
        <position position="206"/>
    </location>
</feature>
<dbReference type="OrthoDB" id="9803887at2"/>
<dbReference type="InterPro" id="IPR015422">
    <property type="entry name" value="PyrdxlP-dep_Trfase_small"/>
</dbReference>
<comment type="catalytic activity">
    <reaction evidence="6">
        <text>L-homocysteine + H2O = 2-oxobutanoate + hydrogen sulfide + NH4(+) + H(+)</text>
        <dbReference type="Rhea" id="RHEA:14501"/>
        <dbReference type="ChEBI" id="CHEBI:15377"/>
        <dbReference type="ChEBI" id="CHEBI:15378"/>
        <dbReference type="ChEBI" id="CHEBI:16763"/>
        <dbReference type="ChEBI" id="CHEBI:28938"/>
        <dbReference type="ChEBI" id="CHEBI:29919"/>
        <dbReference type="ChEBI" id="CHEBI:58199"/>
        <dbReference type="EC" id="4.4.1.2"/>
    </reaction>
    <physiologicalReaction direction="left-to-right" evidence="6">
        <dbReference type="Rhea" id="RHEA:14502"/>
    </physiologicalReaction>
</comment>
<evidence type="ECO:0000256" key="4">
    <source>
        <dbReference type="ARBA" id="ARBA00047175"/>
    </source>
</evidence>
<dbReference type="EMBL" id="RAPK01000010">
    <property type="protein sequence ID" value="RKD71435.1"/>
    <property type="molecule type" value="Genomic_DNA"/>
</dbReference>
<dbReference type="GO" id="GO:0030170">
    <property type="term" value="F:pyridoxal phosphate binding"/>
    <property type="evidence" value="ECO:0007669"/>
    <property type="project" value="InterPro"/>
</dbReference>
<evidence type="ECO:0000313" key="10">
    <source>
        <dbReference type="EMBL" id="RKD71435.1"/>
    </source>
</evidence>
<dbReference type="AlphaFoldDB" id="A0A419V0H4"/>
<dbReference type="SUPFAM" id="SSF53383">
    <property type="entry name" value="PLP-dependent transferases"/>
    <property type="match status" value="1"/>
</dbReference>
<dbReference type="CDD" id="cd00614">
    <property type="entry name" value="CGS_like"/>
    <property type="match status" value="1"/>
</dbReference>
<dbReference type="GO" id="GO:0019346">
    <property type="term" value="P:transsulfuration"/>
    <property type="evidence" value="ECO:0007669"/>
    <property type="project" value="InterPro"/>
</dbReference>
<evidence type="ECO:0000256" key="5">
    <source>
        <dbReference type="ARBA" id="ARBA00047199"/>
    </source>
</evidence>
<sequence length="381" mass="41697">MANYFNTKAVHFQKNDGEKNVSKAKPIYQTSAFTFQDLDDMEQYFSGEKEHLYTRYSNPNSDDLGHGTAELEEAPTGLATSSGMSAILAGVLAAVKPGEHMIVPLDLYGGTYQLFQTELQEWGIEVSIIDFRDLQNVKQAIQPNTVLLYAESVTNPLLRMEDIAGLVAMAAERDGMRVMIDNTFPTPYLLKPYTLGADLVVHSATKYIGGHSDVSAGVLIGGEELIGKAKKRMISMGSNLSPFESWLACRGLKTLGLRMQSQSDNAARLAEWFQESGSAEQVFYPEGLSEHGNGAMVSVNLSDAYDIKTFFASLQWIKIMPSLAGVETTVSYPVNTSHRTVPEDIRSALGISVQTVRISVGIEDSRDIISVFSQALEAAKK</sequence>
<dbReference type="PANTHER" id="PTHR11808">
    <property type="entry name" value="TRANS-SULFURATION ENZYME FAMILY MEMBER"/>
    <property type="match status" value="1"/>
</dbReference>
<dbReference type="Gene3D" id="3.40.640.10">
    <property type="entry name" value="Type I PLP-dependent aspartate aminotransferase-like (Major domain)"/>
    <property type="match status" value="1"/>
</dbReference>
<evidence type="ECO:0000256" key="8">
    <source>
        <dbReference type="PIRSR" id="PIRSR001434-2"/>
    </source>
</evidence>
<organism evidence="10 11">
    <name type="scientific">Sinobaca qinghaiensis</name>
    <dbReference type="NCBI Taxonomy" id="342944"/>
    <lineage>
        <taxon>Bacteria</taxon>
        <taxon>Bacillati</taxon>
        <taxon>Bacillota</taxon>
        <taxon>Bacilli</taxon>
        <taxon>Bacillales</taxon>
        <taxon>Sporolactobacillaceae</taxon>
        <taxon>Sinobaca</taxon>
    </lineage>
</organism>
<reference evidence="10 11" key="1">
    <citation type="submission" date="2018-09" db="EMBL/GenBank/DDBJ databases">
        <title>Genomic Encyclopedia of Archaeal and Bacterial Type Strains, Phase II (KMG-II): from individual species to whole genera.</title>
        <authorList>
            <person name="Goeker M."/>
        </authorList>
    </citation>
    <scope>NUCLEOTIDE SEQUENCE [LARGE SCALE GENOMIC DNA]</scope>
    <source>
        <strain evidence="10 11">DSM 17008</strain>
    </source>
</reference>
<dbReference type="PROSITE" id="PS00868">
    <property type="entry name" value="CYS_MET_METAB_PP"/>
    <property type="match status" value="1"/>
</dbReference>
<comment type="cofactor">
    <cofactor evidence="1 9">
        <name>pyridoxal 5'-phosphate</name>
        <dbReference type="ChEBI" id="CHEBI:597326"/>
    </cofactor>
</comment>
<dbReference type="RefSeq" id="WP_120193964.1">
    <property type="nucleotide sequence ID" value="NZ_RAPK01000010.1"/>
</dbReference>
<dbReference type="InterPro" id="IPR015424">
    <property type="entry name" value="PyrdxlP-dep_Trfase"/>
</dbReference>
<dbReference type="Proteomes" id="UP000285120">
    <property type="component" value="Unassembled WGS sequence"/>
</dbReference>
<accession>A0A419V0H4</accession>
<proteinExistence type="inferred from homology"/>
<comment type="similarity">
    <text evidence="2 9">Belongs to the trans-sulfuration enzymes family.</text>
</comment>
<evidence type="ECO:0000256" key="7">
    <source>
        <dbReference type="ARBA" id="ARBA00052699"/>
    </source>
</evidence>
<dbReference type="GO" id="GO:0047982">
    <property type="term" value="F:homocysteine desulfhydrase activity"/>
    <property type="evidence" value="ECO:0007669"/>
    <property type="project" value="UniProtKB-EC"/>
</dbReference>
<name>A0A419V0H4_9BACL</name>
<evidence type="ECO:0000256" key="1">
    <source>
        <dbReference type="ARBA" id="ARBA00001933"/>
    </source>
</evidence>
<dbReference type="GO" id="GO:0018826">
    <property type="term" value="F:methionine gamma-lyase activity"/>
    <property type="evidence" value="ECO:0007669"/>
    <property type="project" value="UniProtKB-EC"/>
</dbReference>